<evidence type="ECO:0000256" key="1">
    <source>
        <dbReference type="ARBA" id="ARBA00004170"/>
    </source>
</evidence>
<sequence>MMDSLDTFRLYVNDGLSDEEIAAQAARYQPLAQDLRDLIVLSIQSRGGDDDILAARKHLSDAKSILERDRETGPYGTRFNDSGTFRTWGNAAIGLRNPIAPPLDLQFEDDGRVWADFHLHAGYEGPAGFAHGGVSALVLDQLLGDTARHAGAPGMTGTLTVKYRQPTPLGDLRCEALLDRIEGAKAFAMGTISGPDGVCVEAEGVFIAPKWMREQREHTGVQGVQ</sequence>
<evidence type="ECO:0000256" key="7">
    <source>
        <dbReference type="ARBA" id="ARBA00022801"/>
    </source>
</evidence>
<dbReference type="EC" id="3.1.2.2" evidence="16"/>
<accession>A0ABU7LFP8</accession>
<protein>
    <recommendedName>
        <fullName evidence="17">Acyl-coenzyme A thioesterase THEM4</fullName>
        <ecNumber evidence="16">3.1.2.2</ecNumber>
    </recommendedName>
    <alternativeName>
        <fullName evidence="18">Thioesterase superfamily member 4</fullName>
    </alternativeName>
</protein>
<comment type="catalytic activity">
    <reaction evidence="19">
        <text>octanoyl-CoA + H2O = octanoate + CoA + H(+)</text>
        <dbReference type="Rhea" id="RHEA:30143"/>
        <dbReference type="ChEBI" id="CHEBI:15377"/>
        <dbReference type="ChEBI" id="CHEBI:15378"/>
        <dbReference type="ChEBI" id="CHEBI:25646"/>
        <dbReference type="ChEBI" id="CHEBI:57287"/>
        <dbReference type="ChEBI" id="CHEBI:57386"/>
    </reaction>
    <physiologicalReaction direction="left-to-right" evidence="19">
        <dbReference type="Rhea" id="RHEA:30144"/>
    </physiologicalReaction>
</comment>
<evidence type="ECO:0000256" key="19">
    <source>
        <dbReference type="ARBA" id="ARBA00047588"/>
    </source>
</evidence>
<comment type="similarity">
    <text evidence="15">Belongs to the THEM4/THEM5 thioesterase family.</text>
</comment>
<keyword evidence="6" id="KW-0053">Apoptosis</keyword>
<reference evidence="25 26" key="1">
    <citation type="submission" date="2023-07" db="EMBL/GenBank/DDBJ databases">
        <authorList>
            <person name="Girao M."/>
            <person name="Carvalho M.F."/>
        </authorList>
    </citation>
    <scope>NUCLEOTIDE SEQUENCE [LARGE SCALE GENOMIC DNA]</scope>
    <source>
        <strain evidence="25 26">YIM65754</strain>
    </source>
</reference>
<evidence type="ECO:0000256" key="5">
    <source>
        <dbReference type="ARBA" id="ARBA00022490"/>
    </source>
</evidence>
<evidence type="ECO:0000259" key="24">
    <source>
        <dbReference type="Pfam" id="PF03061"/>
    </source>
</evidence>
<proteinExistence type="inferred from homology"/>
<feature type="domain" description="Thioesterase" evidence="24">
    <location>
        <begin position="128"/>
        <end position="187"/>
    </location>
</feature>
<comment type="catalytic activity">
    <reaction evidence="14">
        <text>(9Z)-octadecenoyl-CoA + H2O = (9Z)-octadecenoate + CoA + H(+)</text>
        <dbReference type="Rhea" id="RHEA:40139"/>
        <dbReference type="ChEBI" id="CHEBI:15377"/>
        <dbReference type="ChEBI" id="CHEBI:15378"/>
        <dbReference type="ChEBI" id="CHEBI:30823"/>
        <dbReference type="ChEBI" id="CHEBI:57287"/>
        <dbReference type="ChEBI" id="CHEBI:57387"/>
    </reaction>
    <physiologicalReaction direction="left-to-right" evidence="14">
        <dbReference type="Rhea" id="RHEA:40140"/>
    </physiologicalReaction>
</comment>
<keyword evidence="10" id="KW-0443">Lipid metabolism</keyword>
<evidence type="ECO:0000256" key="9">
    <source>
        <dbReference type="ARBA" id="ARBA00022946"/>
    </source>
</evidence>
<dbReference type="InterPro" id="IPR052365">
    <property type="entry name" value="THEM4/THEM5_acyl-CoA_thioest"/>
</dbReference>
<keyword evidence="12" id="KW-0966">Cell projection</keyword>
<dbReference type="Gene3D" id="3.10.129.10">
    <property type="entry name" value="Hotdog Thioesterase"/>
    <property type="match status" value="1"/>
</dbReference>
<evidence type="ECO:0000256" key="23">
    <source>
        <dbReference type="ARBA" id="ARBA00048180"/>
    </source>
</evidence>
<evidence type="ECO:0000256" key="16">
    <source>
        <dbReference type="ARBA" id="ARBA00038848"/>
    </source>
</evidence>
<evidence type="ECO:0000256" key="17">
    <source>
        <dbReference type="ARBA" id="ARBA00040123"/>
    </source>
</evidence>
<dbReference type="PANTHER" id="PTHR12418:SF19">
    <property type="entry name" value="ACYL-COENZYME A THIOESTERASE THEM4"/>
    <property type="match status" value="1"/>
</dbReference>
<keyword evidence="8" id="KW-0276">Fatty acid metabolism</keyword>
<gene>
    <name evidence="25" type="ORF">Q7514_22925</name>
</gene>
<dbReference type="SUPFAM" id="SSF54637">
    <property type="entry name" value="Thioesterase/thiol ester dehydrase-isomerase"/>
    <property type="match status" value="1"/>
</dbReference>
<comment type="catalytic activity">
    <reaction evidence="20">
        <text>hexadecanoyl-CoA + H2O = hexadecanoate + CoA + H(+)</text>
        <dbReference type="Rhea" id="RHEA:16645"/>
        <dbReference type="ChEBI" id="CHEBI:7896"/>
        <dbReference type="ChEBI" id="CHEBI:15377"/>
        <dbReference type="ChEBI" id="CHEBI:15378"/>
        <dbReference type="ChEBI" id="CHEBI:57287"/>
        <dbReference type="ChEBI" id="CHEBI:57379"/>
        <dbReference type="EC" id="3.1.2.2"/>
    </reaction>
    <physiologicalReaction direction="left-to-right" evidence="20">
        <dbReference type="Rhea" id="RHEA:16646"/>
    </physiologicalReaction>
</comment>
<dbReference type="InterPro" id="IPR029069">
    <property type="entry name" value="HotDog_dom_sf"/>
</dbReference>
<comment type="catalytic activity">
    <reaction evidence="22">
        <text>dodecanoyl-CoA + H2O = dodecanoate + CoA + H(+)</text>
        <dbReference type="Rhea" id="RHEA:30135"/>
        <dbReference type="ChEBI" id="CHEBI:15377"/>
        <dbReference type="ChEBI" id="CHEBI:15378"/>
        <dbReference type="ChEBI" id="CHEBI:18262"/>
        <dbReference type="ChEBI" id="CHEBI:57287"/>
        <dbReference type="ChEBI" id="CHEBI:57375"/>
    </reaction>
    <physiologicalReaction direction="left-to-right" evidence="22">
        <dbReference type="Rhea" id="RHEA:30136"/>
    </physiologicalReaction>
</comment>
<evidence type="ECO:0000256" key="4">
    <source>
        <dbReference type="ARBA" id="ARBA00022475"/>
    </source>
</evidence>
<evidence type="ECO:0000256" key="14">
    <source>
        <dbReference type="ARBA" id="ARBA00037002"/>
    </source>
</evidence>
<keyword evidence="26" id="KW-1185">Reference proteome</keyword>
<keyword evidence="9" id="KW-0809">Transit peptide</keyword>
<dbReference type="CDD" id="cd03443">
    <property type="entry name" value="PaaI_thioesterase"/>
    <property type="match status" value="1"/>
</dbReference>
<keyword evidence="4" id="KW-1003">Cell membrane</keyword>
<evidence type="ECO:0000256" key="2">
    <source>
        <dbReference type="ARBA" id="ARBA00004496"/>
    </source>
</evidence>
<evidence type="ECO:0000256" key="21">
    <source>
        <dbReference type="ARBA" id="ARBA00047969"/>
    </source>
</evidence>
<evidence type="ECO:0000256" key="11">
    <source>
        <dbReference type="ARBA" id="ARBA00023136"/>
    </source>
</evidence>
<dbReference type="EMBL" id="JAUTXY010000012">
    <property type="protein sequence ID" value="MEE2060379.1"/>
    <property type="molecule type" value="Genomic_DNA"/>
</dbReference>
<evidence type="ECO:0000256" key="13">
    <source>
        <dbReference type="ARBA" id="ARBA00035852"/>
    </source>
</evidence>
<dbReference type="Pfam" id="PF03061">
    <property type="entry name" value="4HBT"/>
    <property type="match status" value="1"/>
</dbReference>
<keyword evidence="5" id="KW-0963">Cytoplasm</keyword>
<keyword evidence="11" id="KW-0472">Membrane</keyword>
<comment type="catalytic activity">
    <reaction evidence="21">
        <text>decanoyl-CoA + H2O = decanoate + CoA + H(+)</text>
        <dbReference type="Rhea" id="RHEA:40059"/>
        <dbReference type="ChEBI" id="CHEBI:15377"/>
        <dbReference type="ChEBI" id="CHEBI:15378"/>
        <dbReference type="ChEBI" id="CHEBI:27689"/>
        <dbReference type="ChEBI" id="CHEBI:57287"/>
        <dbReference type="ChEBI" id="CHEBI:61430"/>
    </reaction>
    <physiologicalReaction direction="left-to-right" evidence="21">
        <dbReference type="Rhea" id="RHEA:40060"/>
    </physiologicalReaction>
</comment>
<dbReference type="PANTHER" id="PTHR12418">
    <property type="entry name" value="ACYL-COENZYME A THIOESTERASE THEM4"/>
    <property type="match status" value="1"/>
</dbReference>
<evidence type="ECO:0000256" key="6">
    <source>
        <dbReference type="ARBA" id="ARBA00022703"/>
    </source>
</evidence>
<evidence type="ECO:0000256" key="8">
    <source>
        <dbReference type="ARBA" id="ARBA00022832"/>
    </source>
</evidence>
<evidence type="ECO:0000256" key="20">
    <source>
        <dbReference type="ARBA" id="ARBA00047734"/>
    </source>
</evidence>
<comment type="catalytic activity">
    <reaction evidence="23">
        <text>tetradecanoyl-CoA + H2O = tetradecanoate + CoA + H(+)</text>
        <dbReference type="Rhea" id="RHEA:40119"/>
        <dbReference type="ChEBI" id="CHEBI:15377"/>
        <dbReference type="ChEBI" id="CHEBI:15378"/>
        <dbReference type="ChEBI" id="CHEBI:30807"/>
        <dbReference type="ChEBI" id="CHEBI:57287"/>
        <dbReference type="ChEBI" id="CHEBI:57385"/>
    </reaction>
    <physiologicalReaction direction="left-to-right" evidence="23">
        <dbReference type="Rhea" id="RHEA:40120"/>
    </physiologicalReaction>
</comment>
<evidence type="ECO:0000313" key="25">
    <source>
        <dbReference type="EMBL" id="MEE2060379.1"/>
    </source>
</evidence>
<evidence type="ECO:0000256" key="10">
    <source>
        <dbReference type="ARBA" id="ARBA00023098"/>
    </source>
</evidence>
<comment type="caution">
    <text evidence="25">The sequence shown here is derived from an EMBL/GenBank/DDBJ whole genome shotgun (WGS) entry which is preliminary data.</text>
</comment>
<dbReference type="Proteomes" id="UP001336020">
    <property type="component" value="Unassembled WGS sequence"/>
</dbReference>
<dbReference type="RefSeq" id="WP_330135566.1">
    <property type="nucleotide sequence ID" value="NZ_JAUTXY010000012.1"/>
</dbReference>
<comment type="subcellular location">
    <subcellularLocation>
        <location evidence="3">Cell projection</location>
        <location evidence="3">Ruffle membrane</location>
    </subcellularLocation>
    <subcellularLocation>
        <location evidence="2">Cytoplasm</location>
    </subcellularLocation>
    <subcellularLocation>
        <location evidence="1">Membrane</location>
        <topology evidence="1">Peripheral membrane protein</topology>
    </subcellularLocation>
</comment>
<dbReference type="InterPro" id="IPR006683">
    <property type="entry name" value="Thioestr_dom"/>
</dbReference>
<evidence type="ECO:0000256" key="12">
    <source>
        <dbReference type="ARBA" id="ARBA00023273"/>
    </source>
</evidence>
<keyword evidence="7 25" id="KW-0378">Hydrolase</keyword>
<evidence type="ECO:0000256" key="15">
    <source>
        <dbReference type="ARBA" id="ARBA00038456"/>
    </source>
</evidence>
<evidence type="ECO:0000256" key="22">
    <source>
        <dbReference type="ARBA" id="ARBA00048074"/>
    </source>
</evidence>
<evidence type="ECO:0000256" key="3">
    <source>
        <dbReference type="ARBA" id="ARBA00004632"/>
    </source>
</evidence>
<organism evidence="25 26">
    <name type="scientific">Rhodococcus artemisiae</name>
    <dbReference type="NCBI Taxonomy" id="714159"/>
    <lineage>
        <taxon>Bacteria</taxon>
        <taxon>Bacillati</taxon>
        <taxon>Actinomycetota</taxon>
        <taxon>Actinomycetes</taxon>
        <taxon>Mycobacteriales</taxon>
        <taxon>Nocardiaceae</taxon>
        <taxon>Rhodococcus</taxon>
    </lineage>
</organism>
<name>A0ABU7LFP8_9NOCA</name>
<evidence type="ECO:0000256" key="18">
    <source>
        <dbReference type="ARBA" id="ARBA00043210"/>
    </source>
</evidence>
<evidence type="ECO:0000313" key="26">
    <source>
        <dbReference type="Proteomes" id="UP001336020"/>
    </source>
</evidence>
<comment type="catalytic activity">
    <reaction evidence="13">
        <text>(5Z,8Z,11Z,14Z)-eicosatetraenoyl-CoA + H2O = (5Z,8Z,11Z,14Z)-eicosatetraenoate + CoA + H(+)</text>
        <dbReference type="Rhea" id="RHEA:40151"/>
        <dbReference type="ChEBI" id="CHEBI:15377"/>
        <dbReference type="ChEBI" id="CHEBI:15378"/>
        <dbReference type="ChEBI" id="CHEBI:32395"/>
        <dbReference type="ChEBI" id="CHEBI:57287"/>
        <dbReference type="ChEBI" id="CHEBI:57368"/>
    </reaction>
    <physiologicalReaction direction="left-to-right" evidence="13">
        <dbReference type="Rhea" id="RHEA:40152"/>
    </physiologicalReaction>
</comment>
<dbReference type="GO" id="GO:0016787">
    <property type="term" value="F:hydrolase activity"/>
    <property type="evidence" value="ECO:0007669"/>
    <property type="project" value="UniProtKB-KW"/>
</dbReference>